<proteinExistence type="inferred from homology"/>
<evidence type="ECO:0000256" key="7">
    <source>
        <dbReference type="HAMAP-Rule" id="MF_01337"/>
    </source>
</evidence>
<dbReference type="EMBL" id="SOKU01000014">
    <property type="protein sequence ID" value="TES87086.1"/>
    <property type="molecule type" value="Genomic_DNA"/>
</dbReference>
<keyword evidence="5 7" id="KW-0687">Ribonucleoprotein</keyword>
<gene>
    <name evidence="7" type="primary">rplR</name>
    <name evidence="9" type="ORF">E3J95_00275</name>
</gene>
<evidence type="ECO:0000256" key="2">
    <source>
        <dbReference type="ARBA" id="ARBA00022730"/>
    </source>
</evidence>
<keyword evidence="3 7" id="KW-0694">RNA-binding</keyword>
<dbReference type="GO" id="GO:0003735">
    <property type="term" value="F:structural constituent of ribosome"/>
    <property type="evidence" value="ECO:0007669"/>
    <property type="project" value="InterPro"/>
</dbReference>
<dbReference type="FunFam" id="3.30.420.100:FF:000001">
    <property type="entry name" value="50S ribosomal protein L18"/>
    <property type="match status" value="1"/>
</dbReference>
<dbReference type="SUPFAM" id="SSF53137">
    <property type="entry name" value="Translational machinery components"/>
    <property type="match status" value="1"/>
</dbReference>
<dbReference type="HAMAP" id="MF_01337_B">
    <property type="entry name" value="Ribosomal_uL18_B"/>
    <property type="match status" value="1"/>
</dbReference>
<keyword evidence="2 7" id="KW-0699">rRNA-binding</keyword>
<feature type="compositionally biased region" description="Basic residues" evidence="8">
    <location>
        <begin position="10"/>
        <end position="23"/>
    </location>
</feature>
<evidence type="ECO:0000256" key="6">
    <source>
        <dbReference type="ARBA" id="ARBA00035197"/>
    </source>
</evidence>
<dbReference type="CDD" id="cd00432">
    <property type="entry name" value="Ribosomal_L18_L5e"/>
    <property type="match status" value="1"/>
</dbReference>
<evidence type="ECO:0000256" key="3">
    <source>
        <dbReference type="ARBA" id="ARBA00022884"/>
    </source>
</evidence>
<evidence type="ECO:0000313" key="10">
    <source>
        <dbReference type="Proteomes" id="UP000320781"/>
    </source>
</evidence>
<dbReference type="Proteomes" id="UP000320781">
    <property type="component" value="Unassembled WGS sequence"/>
</dbReference>
<evidence type="ECO:0000256" key="4">
    <source>
        <dbReference type="ARBA" id="ARBA00022980"/>
    </source>
</evidence>
<dbReference type="InterPro" id="IPR005484">
    <property type="entry name" value="Ribosomal_uL18_bac/plant/anim"/>
</dbReference>
<evidence type="ECO:0000256" key="5">
    <source>
        <dbReference type="ARBA" id="ARBA00023274"/>
    </source>
</evidence>
<evidence type="ECO:0000256" key="8">
    <source>
        <dbReference type="SAM" id="MobiDB-lite"/>
    </source>
</evidence>
<dbReference type="InterPro" id="IPR057268">
    <property type="entry name" value="Ribosomal_L18"/>
</dbReference>
<dbReference type="PANTHER" id="PTHR12899:SF3">
    <property type="entry name" value="LARGE RIBOSOMAL SUBUNIT PROTEIN UL18M"/>
    <property type="match status" value="1"/>
</dbReference>
<keyword evidence="4 7" id="KW-0689">Ribosomal protein</keyword>
<dbReference type="GO" id="GO:0008097">
    <property type="term" value="F:5S rRNA binding"/>
    <property type="evidence" value="ECO:0007669"/>
    <property type="project" value="TreeGrafter"/>
</dbReference>
<dbReference type="NCBIfam" id="TIGR00060">
    <property type="entry name" value="L18_bact"/>
    <property type="match status" value="1"/>
</dbReference>
<dbReference type="InterPro" id="IPR004389">
    <property type="entry name" value="Ribosomal_uL18_bac-type"/>
</dbReference>
<organism evidence="9 10">
    <name type="scientific">Aerophobetes bacterium</name>
    <dbReference type="NCBI Taxonomy" id="2030807"/>
    <lineage>
        <taxon>Bacteria</taxon>
        <taxon>Candidatus Aerophobota</taxon>
    </lineage>
</organism>
<reference evidence="9 10" key="1">
    <citation type="submission" date="2019-03" db="EMBL/GenBank/DDBJ databases">
        <title>Metabolic potential of uncultured bacteria and archaea associated with petroleum seepage in deep-sea sediments.</title>
        <authorList>
            <person name="Dong X."/>
            <person name="Hubert C."/>
        </authorList>
    </citation>
    <scope>NUCLEOTIDE SEQUENCE [LARGE SCALE GENOMIC DNA]</scope>
    <source>
        <strain evidence="9">E44_bin92</strain>
    </source>
</reference>
<evidence type="ECO:0000313" key="9">
    <source>
        <dbReference type="EMBL" id="TES87086.1"/>
    </source>
</evidence>
<dbReference type="GO" id="GO:0022625">
    <property type="term" value="C:cytosolic large ribosomal subunit"/>
    <property type="evidence" value="ECO:0007669"/>
    <property type="project" value="TreeGrafter"/>
</dbReference>
<protein>
    <recommendedName>
        <fullName evidence="6 7">Large ribosomal subunit protein uL18</fullName>
    </recommendedName>
</protein>
<dbReference type="GO" id="GO:0006412">
    <property type="term" value="P:translation"/>
    <property type="evidence" value="ECO:0007669"/>
    <property type="project" value="UniProtKB-UniRule"/>
</dbReference>
<dbReference type="PANTHER" id="PTHR12899">
    <property type="entry name" value="39S RIBOSOMAL PROTEIN L18, MITOCHONDRIAL"/>
    <property type="match status" value="1"/>
</dbReference>
<evidence type="ECO:0000256" key="1">
    <source>
        <dbReference type="ARBA" id="ARBA00007116"/>
    </source>
</evidence>
<dbReference type="Pfam" id="PF00861">
    <property type="entry name" value="Ribosomal_L18p"/>
    <property type="match status" value="1"/>
</dbReference>
<dbReference type="Gene3D" id="3.30.420.100">
    <property type="match status" value="1"/>
</dbReference>
<comment type="similarity">
    <text evidence="1 7">Belongs to the universal ribosomal protein uL18 family.</text>
</comment>
<dbReference type="AlphaFoldDB" id="A0A523QMQ4"/>
<comment type="subunit">
    <text evidence="7">Part of the 50S ribosomal subunit; part of the 5S rRNA/L5/L18/L25 subcomplex. Contacts the 5S and 23S rRNAs.</text>
</comment>
<comment type="caution">
    <text evidence="9">The sequence shown here is derived from an EMBL/GenBank/DDBJ whole genome shotgun (WGS) entry which is preliminary data.</text>
</comment>
<accession>A0A523QMQ4</accession>
<feature type="region of interest" description="Disordered" evidence="8">
    <location>
        <begin position="1"/>
        <end position="26"/>
    </location>
</feature>
<comment type="function">
    <text evidence="7">This is one of the proteins that bind and probably mediate the attachment of the 5S RNA into the large ribosomal subunit, where it forms part of the central protuberance.</text>
</comment>
<sequence length="121" mass="13782">MGKSTDRSLARHRRRKRVRKKIFGTRDRPRLSLHKSNRYIYAQLIDDTEGKTLVFASSTKSSKTKGSSAKSLKVAEDLGKRLAGELKKKGIKQLVLDRNGYPYHGRIKIIAEVLRSQGIIF</sequence>
<name>A0A523QMQ4_UNCAE</name>